<keyword evidence="2" id="KW-1185">Reference proteome</keyword>
<evidence type="ECO:0000313" key="2">
    <source>
        <dbReference type="Proteomes" id="UP000245977"/>
    </source>
</evidence>
<protein>
    <submittedName>
        <fullName evidence="1">Uncharacterized protein</fullName>
    </submittedName>
</protein>
<dbReference type="Proteomes" id="UP000245977">
    <property type="component" value="Chromosome"/>
</dbReference>
<organism evidence="1 2">
    <name type="scientific">Acinetobacter defluvii</name>
    <dbReference type="NCBI Taxonomy" id="1871111"/>
    <lineage>
        <taxon>Bacteria</taxon>
        <taxon>Pseudomonadati</taxon>
        <taxon>Pseudomonadota</taxon>
        <taxon>Gammaproteobacteria</taxon>
        <taxon>Moraxellales</taxon>
        <taxon>Moraxellaceae</taxon>
        <taxon>Acinetobacter</taxon>
    </lineage>
</organism>
<dbReference type="RefSeq" id="WP_065995044.1">
    <property type="nucleotide sequence ID" value="NZ_CP029397.2"/>
</dbReference>
<name>A0A2S2FDC7_9GAMM</name>
<dbReference type="OrthoDB" id="6680472at2"/>
<proteinExistence type="predicted"/>
<dbReference type="EMBL" id="CP029397">
    <property type="protein sequence ID" value="AWL28964.1"/>
    <property type="molecule type" value="Genomic_DNA"/>
</dbReference>
<reference evidence="1" key="1">
    <citation type="submission" date="2019-08" db="EMBL/GenBank/DDBJ databases">
        <title>The complete genome of Acinetobacter defluvii strain WCHAD010030.</title>
        <authorList>
            <person name="Hu Y."/>
            <person name="Qin J."/>
            <person name="Feng Y."/>
            <person name="Zong Z."/>
        </authorList>
    </citation>
    <scope>NUCLEOTIDE SEQUENCE</scope>
    <source>
        <strain evidence="1">WCHA30</strain>
    </source>
</reference>
<dbReference type="AlphaFoldDB" id="A0A2S2FDC7"/>
<evidence type="ECO:0000313" key="1">
    <source>
        <dbReference type="EMBL" id="AWL28964.1"/>
    </source>
</evidence>
<accession>A0A2S2FDC7</accession>
<dbReference type="STRING" id="1871111.GCA_001704615_01166"/>
<dbReference type="KEGG" id="adv:DJ533_10505"/>
<sequence>MTMKQTQTKMFDFSDVGLDFCAGSKNLFPDRFKKMLALGYNTQTVSSVAVTGNQVVLTYGVNHGYVADRVLKLNAPNLNGEYVIDSVTTNTVTLTIDNPPADVAGGFTTFIASLGWQLVYEQAHIHIYKFKHIDNTDMYARLCFQNATTTGNRNCIAVGIGRTVDLSLGFITDENCLPDLSTCSTVADATSNIRWDFTASTASTFNSYSYTQGYSIFGQGKVIGSLYHIILLFRVASGSGLSAFCGLAPFYSVYQNINYPALLCTNNGASTTSASFQIGAGKIYIGKQSCVSAYAGATSLVYPTTTNSNSYLPSDIDDFNTTTSEPYRIYDEKSQQFLGCFIGGIYRVNYDSSNRPDINSLAESPIKTVDVDFNNIVYIQGISNTGSSSIPRHYVAVTVEEIRIGH</sequence>
<gene>
    <name evidence="1" type="ORF">DJ533_10505</name>
</gene>